<feature type="domain" description="Protein kinase" evidence="5">
    <location>
        <begin position="1"/>
        <end position="286"/>
    </location>
</feature>
<dbReference type="Proteomes" id="UP001422759">
    <property type="component" value="Unassembled WGS sequence"/>
</dbReference>
<keyword evidence="2" id="KW-0547">Nucleotide-binding</keyword>
<evidence type="ECO:0000256" key="4">
    <source>
        <dbReference type="SAM" id="Phobius"/>
    </source>
</evidence>
<dbReference type="EMBL" id="BAAANT010000001">
    <property type="protein sequence ID" value="GAA2130433.1"/>
    <property type="molecule type" value="Genomic_DNA"/>
</dbReference>
<comment type="caution">
    <text evidence="6">The sequence shown here is derived from an EMBL/GenBank/DDBJ whole genome shotgun (WGS) entry which is preliminary data.</text>
</comment>
<evidence type="ECO:0000259" key="5">
    <source>
        <dbReference type="PROSITE" id="PS50011"/>
    </source>
</evidence>
<dbReference type="PANTHER" id="PTHR45832">
    <property type="entry name" value="SERINE/THREONINE-PROTEIN KINASE SAMKA-RELATED-RELATED"/>
    <property type="match status" value="1"/>
</dbReference>
<dbReference type="InterPro" id="IPR051931">
    <property type="entry name" value="PAK3-like"/>
</dbReference>
<evidence type="ECO:0000256" key="3">
    <source>
        <dbReference type="ARBA" id="ARBA00022840"/>
    </source>
</evidence>
<evidence type="ECO:0000313" key="7">
    <source>
        <dbReference type="Proteomes" id="UP001422759"/>
    </source>
</evidence>
<dbReference type="Pfam" id="PF00069">
    <property type="entry name" value="Pkinase"/>
    <property type="match status" value="1"/>
</dbReference>
<dbReference type="InterPro" id="IPR000719">
    <property type="entry name" value="Prot_kinase_dom"/>
</dbReference>
<dbReference type="SMART" id="SM00220">
    <property type="entry name" value="S_TKc"/>
    <property type="match status" value="1"/>
</dbReference>
<accession>A0ABN2YPX0</accession>
<proteinExistence type="inferred from homology"/>
<evidence type="ECO:0000313" key="6">
    <source>
        <dbReference type="EMBL" id="GAA2130433.1"/>
    </source>
</evidence>
<keyword evidence="4" id="KW-0472">Membrane</keyword>
<keyword evidence="4" id="KW-0812">Transmembrane</keyword>
<protein>
    <recommendedName>
        <fullName evidence="5">Protein kinase domain-containing protein</fullName>
    </recommendedName>
</protein>
<dbReference type="PROSITE" id="PS50011">
    <property type="entry name" value="PROTEIN_KINASE_DOM"/>
    <property type="match status" value="1"/>
</dbReference>
<feature type="transmembrane region" description="Helical" evidence="4">
    <location>
        <begin position="346"/>
        <end position="370"/>
    </location>
</feature>
<comment type="similarity">
    <text evidence="1">Belongs to the protein kinase superfamily. STE Ser/Thr protein kinase family. STE20 subfamily.</text>
</comment>
<keyword evidence="4" id="KW-1133">Transmembrane helix</keyword>
<keyword evidence="7" id="KW-1185">Reference proteome</keyword>
<sequence>MRAAGLGQVVAGRYRVTGDPAGGAVPAQDVRTGESVLLRALELPELLIPGQPMPDEPPEGPDQASVDEYGGGRLAALVTDRAGRTPSHPRLLQGVEVFADEELLWVAEERPAGVPLAEPAGAGPLPPYRVAEIAADLAGALRALHAVGRAHGNVTTDTVLVCEDGATMLGGLLLGVAEETLCAELGGPVPRRVYEARAVLLGPRAERWAPDVGPQADCWALGVLLHRLLTGRAPYPEDDLPVLLSAIRAGAAEPAEGCGPLRPLVERLLRPDPAARPTAAAVRRWLGELLASSPEPYGPAAAGPADGPAPLPVLRPRGRLVLRRRTGREVEHGRHAGRRPLVPPTLLGPLLVGGVLLAMLAALAAVVAFAG</sequence>
<organism evidence="6 7">
    <name type="scientific">Kitasatospora kazusensis</name>
    <dbReference type="NCBI Taxonomy" id="407974"/>
    <lineage>
        <taxon>Bacteria</taxon>
        <taxon>Bacillati</taxon>
        <taxon>Actinomycetota</taxon>
        <taxon>Actinomycetes</taxon>
        <taxon>Kitasatosporales</taxon>
        <taxon>Streptomycetaceae</taxon>
        <taxon>Kitasatospora</taxon>
    </lineage>
</organism>
<dbReference type="PANTHER" id="PTHR45832:SF22">
    <property type="entry name" value="SERINE_THREONINE-PROTEIN KINASE SAMKA-RELATED"/>
    <property type="match status" value="1"/>
</dbReference>
<dbReference type="InterPro" id="IPR011009">
    <property type="entry name" value="Kinase-like_dom_sf"/>
</dbReference>
<keyword evidence="3" id="KW-0067">ATP-binding</keyword>
<dbReference type="RefSeq" id="WP_344459796.1">
    <property type="nucleotide sequence ID" value="NZ_BAAANT010000001.1"/>
</dbReference>
<reference evidence="6 7" key="1">
    <citation type="journal article" date="2019" name="Int. J. Syst. Evol. Microbiol.">
        <title>The Global Catalogue of Microorganisms (GCM) 10K type strain sequencing project: providing services to taxonomists for standard genome sequencing and annotation.</title>
        <authorList>
            <consortium name="The Broad Institute Genomics Platform"/>
            <consortium name="The Broad Institute Genome Sequencing Center for Infectious Disease"/>
            <person name="Wu L."/>
            <person name="Ma J."/>
        </authorList>
    </citation>
    <scope>NUCLEOTIDE SEQUENCE [LARGE SCALE GENOMIC DNA]</scope>
    <source>
        <strain evidence="6 7">JCM 14560</strain>
    </source>
</reference>
<gene>
    <name evidence="6" type="ORF">GCM10009760_02910</name>
</gene>
<dbReference type="Gene3D" id="1.10.510.10">
    <property type="entry name" value="Transferase(Phosphotransferase) domain 1"/>
    <property type="match status" value="1"/>
</dbReference>
<evidence type="ECO:0000256" key="1">
    <source>
        <dbReference type="ARBA" id="ARBA00008874"/>
    </source>
</evidence>
<dbReference type="SUPFAM" id="SSF56112">
    <property type="entry name" value="Protein kinase-like (PK-like)"/>
    <property type="match status" value="1"/>
</dbReference>
<name>A0ABN2YPX0_9ACTN</name>
<evidence type="ECO:0000256" key="2">
    <source>
        <dbReference type="ARBA" id="ARBA00022741"/>
    </source>
</evidence>